<organism evidence="10 11">
    <name type="scientific">Mucisphaera calidilacus</name>
    <dbReference type="NCBI Taxonomy" id="2527982"/>
    <lineage>
        <taxon>Bacteria</taxon>
        <taxon>Pseudomonadati</taxon>
        <taxon>Planctomycetota</taxon>
        <taxon>Phycisphaerae</taxon>
        <taxon>Phycisphaerales</taxon>
        <taxon>Phycisphaeraceae</taxon>
        <taxon>Mucisphaera</taxon>
    </lineage>
</organism>
<dbReference type="PRINTS" id="PR00956">
    <property type="entry name" value="FLGMOTORFLIN"/>
</dbReference>
<feature type="region of interest" description="Disordered" evidence="8">
    <location>
        <begin position="1"/>
        <end position="28"/>
    </location>
</feature>
<dbReference type="Pfam" id="PF01052">
    <property type="entry name" value="FliMN_C"/>
    <property type="match status" value="1"/>
</dbReference>
<accession>A0A518BYX2</accession>
<evidence type="ECO:0000256" key="2">
    <source>
        <dbReference type="ARBA" id="ARBA00009226"/>
    </source>
</evidence>
<dbReference type="GO" id="GO:0009425">
    <property type="term" value="C:bacterial-type flagellum basal body"/>
    <property type="evidence" value="ECO:0007669"/>
    <property type="project" value="InterPro"/>
</dbReference>
<keyword evidence="10" id="KW-0966">Cell projection</keyword>
<evidence type="ECO:0000256" key="3">
    <source>
        <dbReference type="ARBA" id="ARBA00021897"/>
    </source>
</evidence>
<dbReference type="InterPro" id="IPR012826">
    <property type="entry name" value="FliN"/>
</dbReference>
<reference evidence="10 11" key="1">
    <citation type="submission" date="2019-02" db="EMBL/GenBank/DDBJ databases">
        <title>Deep-cultivation of Planctomycetes and their phenomic and genomic characterization uncovers novel biology.</title>
        <authorList>
            <person name="Wiegand S."/>
            <person name="Jogler M."/>
            <person name="Boedeker C."/>
            <person name="Pinto D."/>
            <person name="Vollmers J."/>
            <person name="Rivas-Marin E."/>
            <person name="Kohn T."/>
            <person name="Peeters S.H."/>
            <person name="Heuer A."/>
            <person name="Rast P."/>
            <person name="Oberbeckmann S."/>
            <person name="Bunk B."/>
            <person name="Jeske O."/>
            <person name="Meyerdierks A."/>
            <person name="Storesund J.E."/>
            <person name="Kallscheuer N."/>
            <person name="Luecker S."/>
            <person name="Lage O.M."/>
            <person name="Pohl T."/>
            <person name="Merkel B.J."/>
            <person name="Hornburger P."/>
            <person name="Mueller R.-W."/>
            <person name="Bruemmer F."/>
            <person name="Labrenz M."/>
            <person name="Spormann A.M."/>
            <person name="Op den Camp H."/>
            <person name="Overmann J."/>
            <person name="Amann R."/>
            <person name="Jetten M.S.M."/>
            <person name="Mascher T."/>
            <person name="Medema M.H."/>
            <person name="Devos D.P."/>
            <person name="Kaster A.-K."/>
            <person name="Ovreas L."/>
            <person name="Rohde M."/>
            <person name="Galperin M.Y."/>
            <person name="Jogler C."/>
        </authorList>
    </citation>
    <scope>NUCLEOTIDE SEQUENCE [LARGE SCALE GENOMIC DNA]</scope>
    <source>
        <strain evidence="10 11">Pan265</strain>
    </source>
</reference>
<comment type="similarity">
    <text evidence="2">Belongs to the FliN/MopA/SpaO family.</text>
</comment>
<keyword evidence="4" id="KW-1003">Cell membrane</keyword>
<sequence length="154" mass="16467">MADETPTNPVDPTGDDVQDALSQAQSSVEELSNLVDEAQLLADNEIGEDSETGHAIEILGDVELDCSIELGRTEMLVEDVLRLAEGSVVELDKLAGDPVDVYVNERLVARGEVLVLNDNFCIRISEIVANLAEEAEEAASEVVSQEQSTEPSAA</sequence>
<dbReference type="GO" id="GO:0071973">
    <property type="term" value="P:bacterial-type flagellum-dependent cell motility"/>
    <property type="evidence" value="ECO:0007669"/>
    <property type="project" value="InterPro"/>
</dbReference>
<dbReference type="KEGG" id="mcad:Pan265_20290"/>
<dbReference type="GO" id="GO:0003774">
    <property type="term" value="F:cytoskeletal motor activity"/>
    <property type="evidence" value="ECO:0007669"/>
    <property type="project" value="InterPro"/>
</dbReference>
<dbReference type="GO" id="GO:0005886">
    <property type="term" value="C:plasma membrane"/>
    <property type="evidence" value="ECO:0007669"/>
    <property type="project" value="UniProtKB-SubCell"/>
</dbReference>
<gene>
    <name evidence="10" type="primary">fliN_2</name>
    <name evidence="10" type="ORF">Pan265_20290</name>
</gene>
<dbReference type="Proteomes" id="UP000320386">
    <property type="component" value="Chromosome"/>
</dbReference>
<dbReference type="Gene3D" id="2.30.330.10">
    <property type="entry name" value="SpoA-like"/>
    <property type="match status" value="1"/>
</dbReference>
<keyword evidence="10" id="KW-0969">Cilium</keyword>
<feature type="domain" description="Flagellar motor switch protein FliN-like C-terminal" evidence="9">
    <location>
        <begin position="59"/>
        <end position="128"/>
    </location>
</feature>
<keyword evidence="5" id="KW-0145">Chemotaxis</keyword>
<dbReference type="InterPro" id="IPR051469">
    <property type="entry name" value="FliN/MopA/SpaO"/>
</dbReference>
<evidence type="ECO:0000259" key="9">
    <source>
        <dbReference type="Pfam" id="PF01052"/>
    </source>
</evidence>
<protein>
    <recommendedName>
        <fullName evidence="3">Flagellar motor switch protein FliN</fullName>
    </recommendedName>
</protein>
<dbReference type="OrthoDB" id="9773459at2"/>
<keyword evidence="7" id="KW-0472">Membrane</keyword>
<evidence type="ECO:0000256" key="6">
    <source>
        <dbReference type="ARBA" id="ARBA00022779"/>
    </source>
</evidence>
<dbReference type="RefSeq" id="WP_145446342.1">
    <property type="nucleotide sequence ID" value="NZ_CP036280.1"/>
</dbReference>
<keyword evidence="11" id="KW-1185">Reference proteome</keyword>
<name>A0A518BYX2_9BACT</name>
<evidence type="ECO:0000256" key="5">
    <source>
        <dbReference type="ARBA" id="ARBA00022500"/>
    </source>
</evidence>
<proteinExistence type="inferred from homology"/>
<dbReference type="SUPFAM" id="SSF101801">
    <property type="entry name" value="Surface presentation of antigens (SPOA)"/>
    <property type="match status" value="1"/>
</dbReference>
<keyword evidence="6" id="KW-0283">Flagellar rotation</keyword>
<feature type="compositionally biased region" description="Polar residues" evidence="8">
    <location>
        <begin position="1"/>
        <end position="10"/>
    </location>
</feature>
<evidence type="ECO:0000256" key="7">
    <source>
        <dbReference type="ARBA" id="ARBA00023136"/>
    </source>
</evidence>
<evidence type="ECO:0000256" key="4">
    <source>
        <dbReference type="ARBA" id="ARBA00022475"/>
    </source>
</evidence>
<dbReference type="InterPro" id="IPR036429">
    <property type="entry name" value="SpoA-like_sf"/>
</dbReference>
<evidence type="ECO:0000256" key="8">
    <source>
        <dbReference type="SAM" id="MobiDB-lite"/>
    </source>
</evidence>
<dbReference type="NCBIfam" id="TIGR02480">
    <property type="entry name" value="fliN"/>
    <property type="match status" value="1"/>
</dbReference>
<evidence type="ECO:0000256" key="1">
    <source>
        <dbReference type="ARBA" id="ARBA00004413"/>
    </source>
</evidence>
<dbReference type="EMBL" id="CP036280">
    <property type="protein sequence ID" value="QDU72166.1"/>
    <property type="molecule type" value="Genomic_DNA"/>
</dbReference>
<dbReference type="InterPro" id="IPR001543">
    <property type="entry name" value="FliN-like_C"/>
</dbReference>
<dbReference type="AlphaFoldDB" id="A0A518BYX2"/>
<keyword evidence="10" id="KW-0282">Flagellum</keyword>
<comment type="subcellular location">
    <subcellularLocation>
        <location evidence="1">Cell membrane</location>
        <topology evidence="1">Peripheral membrane protein</topology>
        <orientation evidence="1">Cytoplasmic side</orientation>
    </subcellularLocation>
</comment>
<dbReference type="InterPro" id="IPR001172">
    <property type="entry name" value="FliN_T3SS_HrcQb"/>
</dbReference>
<evidence type="ECO:0000313" key="11">
    <source>
        <dbReference type="Proteomes" id="UP000320386"/>
    </source>
</evidence>
<evidence type="ECO:0000313" key="10">
    <source>
        <dbReference type="EMBL" id="QDU72166.1"/>
    </source>
</evidence>
<dbReference type="PANTHER" id="PTHR43484">
    <property type="match status" value="1"/>
</dbReference>
<dbReference type="PANTHER" id="PTHR43484:SF1">
    <property type="entry name" value="FLAGELLAR MOTOR SWITCH PROTEIN FLIN"/>
    <property type="match status" value="1"/>
</dbReference>
<dbReference type="GO" id="GO:0006935">
    <property type="term" value="P:chemotaxis"/>
    <property type="evidence" value="ECO:0007669"/>
    <property type="project" value="UniProtKB-KW"/>
</dbReference>